<dbReference type="Gene3D" id="3.40.720.10">
    <property type="entry name" value="Alkaline Phosphatase, subunit A"/>
    <property type="match status" value="1"/>
</dbReference>
<dbReference type="PANTHER" id="PTHR43108">
    <property type="entry name" value="N-ACETYLGLUCOSAMINE-6-SULFATASE FAMILY MEMBER"/>
    <property type="match status" value="1"/>
</dbReference>
<evidence type="ECO:0000256" key="1">
    <source>
        <dbReference type="SAM" id="MobiDB-lite"/>
    </source>
</evidence>
<feature type="compositionally biased region" description="Basic residues" evidence="1">
    <location>
        <begin position="489"/>
        <end position="499"/>
    </location>
</feature>
<feature type="region of interest" description="Disordered" evidence="1">
    <location>
        <begin position="479"/>
        <end position="499"/>
    </location>
</feature>
<dbReference type="CDD" id="cd16031">
    <property type="entry name" value="G6S_like"/>
    <property type="match status" value="1"/>
</dbReference>
<evidence type="ECO:0000256" key="2">
    <source>
        <dbReference type="SAM" id="SignalP"/>
    </source>
</evidence>
<dbReference type="Pfam" id="PF00884">
    <property type="entry name" value="Sulfatase"/>
    <property type="match status" value="1"/>
</dbReference>
<feature type="domain" description="Sulfatase N-terminal" evidence="3">
    <location>
        <begin position="22"/>
        <end position="351"/>
    </location>
</feature>
<protein>
    <submittedName>
        <fullName evidence="4">Acetylglucosamine-6-sulfatase</fullName>
    </submittedName>
</protein>
<dbReference type="EMBL" id="AP026866">
    <property type="protein sequence ID" value="BDS05883.1"/>
    <property type="molecule type" value="Genomic_DNA"/>
</dbReference>
<dbReference type="KEGG" id="osu:NT6N_09230"/>
<dbReference type="InterPro" id="IPR000917">
    <property type="entry name" value="Sulfatase_N"/>
</dbReference>
<feature type="chain" id="PRO_5044006380" evidence="2">
    <location>
        <begin position="19"/>
        <end position="499"/>
    </location>
</feature>
<keyword evidence="2" id="KW-0732">Signal</keyword>
<organism evidence="4">
    <name type="scientific">Oceaniferula spumae</name>
    <dbReference type="NCBI Taxonomy" id="2979115"/>
    <lineage>
        <taxon>Bacteria</taxon>
        <taxon>Pseudomonadati</taxon>
        <taxon>Verrucomicrobiota</taxon>
        <taxon>Verrucomicrobiia</taxon>
        <taxon>Verrucomicrobiales</taxon>
        <taxon>Verrucomicrobiaceae</taxon>
        <taxon>Oceaniferula</taxon>
    </lineage>
</organism>
<dbReference type="InterPro" id="IPR017850">
    <property type="entry name" value="Alkaline_phosphatase_core_sf"/>
</dbReference>
<proteinExistence type="predicted"/>
<evidence type="ECO:0000259" key="3">
    <source>
        <dbReference type="Pfam" id="PF00884"/>
    </source>
</evidence>
<reference evidence="4" key="1">
    <citation type="submission" date="2024-07" db="EMBL/GenBank/DDBJ databases">
        <title>Complete genome sequence of Verrucomicrobiaceae bacterium NT6N.</title>
        <authorList>
            <person name="Huang C."/>
            <person name="Takami H."/>
            <person name="Hamasaki K."/>
        </authorList>
    </citation>
    <scope>NUCLEOTIDE SEQUENCE</scope>
    <source>
        <strain evidence="4">NT6N</strain>
    </source>
</reference>
<accession>A0AAT9FIT7</accession>
<evidence type="ECO:0000313" key="4">
    <source>
        <dbReference type="EMBL" id="BDS05883.1"/>
    </source>
</evidence>
<dbReference type="PANTHER" id="PTHR43108:SF6">
    <property type="entry name" value="N-SULPHOGLUCOSAMINE SULPHOHYDROLASE"/>
    <property type="match status" value="1"/>
</dbReference>
<sequence>MKTYLTLLGIGLISMAHAAKKPNIIFLLSDDQSTYSVGCYGNKDVKTPQMDKLGAEGMIFDRHYDTTAICMASRANIFTGMYEYKTGTNFTHGDMKPETWAKSYPVLLREAGYYTAFAGKFGIVVQGKGLCESDFDMWGGGAGQTHYDTARNKAMKKYAEEFPHSTLSYGAFGRDAIREAVKQNKPLCLSISFKAPHMPATPDPRFDKVYAGKTFTKPANYGRKSAEDRAPQSKTGRQYERFESWDYDKDYDGVMRKYHQQIYAIDVALGMIREEVEAQGIADNTVIIYTSDNGFICGSHGYGSKVLPMEEASRVPLMIYDPRIKTSGQKLRTQRLTGNIDFAPTILELAGLPVPENMDGKSLIPTLNDPAKGGHEQLTLMNTYGADPTKAMSTVDGRYKYTFWWYGDDKMAPTEELYDLEKDPLELVNLAKNPEHAPALALMRKKYDQSHAHLKKEAVDYNGYQRYVSIFDREIPLDQKETKKAKATKERKREKKKNR</sequence>
<gene>
    <name evidence="4" type="ORF">NT6N_09230</name>
</gene>
<dbReference type="SUPFAM" id="SSF53649">
    <property type="entry name" value="Alkaline phosphatase-like"/>
    <property type="match status" value="1"/>
</dbReference>
<feature type="compositionally biased region" description="Basic and acidic residues" evidence="1">
    <location>
        <begin position="479"/>
        <end position="488"/>
    </location>
</feature>
<feature type="signal peptide" evidence="2">
    <location>
        <begin position="1"/>
        <end position="18"/>
    </location>
</feature>
<name>A0AAT9FIT7_9BACT</name>
<dbReference type="AlphaFoldDB" id="A0AAT9FIT7"/>